<dbReference type="AlphaFoldDB" id="A0A1F7GF32"/>
<evidence type="ECO:0000256" key="1">
    <source>
        <dbReference type="ARBA" id="ARBA00004651"/>
    </source>
</evidence>
<keyword evidence="2" id="KW-1003">Cell membrane</keyword>
<evidence type="ECO:0000256" key="3">
    <source>
        <dbReference type="ARBA" id="ARBA00022692"/>
    </source>
</evidence>
<feature type="domain" description="EamA" evidence="7">
    <location>
        <begin position="151"/>
        <end position="289"/>
    </location>
</feature>
<comment type="subcellular location">
    <subcellularLocation>
        <location evidence="1">Cell membrane</location>
        <topology evidence="1">Multi-pass membrane protein</topology>
    </subcellularLocation>
</comment>
<accession>A0A1F7GF32</accession>
<feature type="transmembrane region" description="Helical" evidence="6">
    <location>
        <begin position="121"/>
        <end position="140"/>
    </location>
</feature>
<feature type="transmembrane region" description="Helical" evidence="6">
    <location>
        <begin position="91"/>
        <end position="112"/>
    </location>
</feature>
<dbReference type="PANTHER" id="PTHR32322">
    <property type="entry name" value="INNER MEMBRANE TRANSPORTER"/>
    <property type="match status" value="1"/>
</dbReference>
<name>A0A1F7GF32_9BACT</name>
<dbReference type="InterPro" id="IPR000620">
    <property type="entry name" value="EamA_dom"/>
</dbReference>
<keyword evidence="4 6" id="KW-1133">Transmembrane helix</keyword>
<feature type="transmembrane region" description="Helical" evidence="6">
    <location>
        <begin position="246"/>
        <end position="266"/>
    </location>
</feature>
<proteinExistence type="predicted"/>
<keyword evidence="5 6" id="KW-0472">Membrane</keyword>
<feature type="transmembrane region" description="Helical" evidence="6">
    <location>
        <begin position="146"/>
        <end position="168"/>
    </location>
</feature>
<evidence type="ECO:0000313" key="8">
    <source>
        <dbReference type="EMBL" id="OGK17519.1"/>
    </source>
</evidence>
<comment type="caution">
    <text evidence="8">The sequence shown here is derived from an EMBL/GenBank/DDBJ whole genome shotgun (WGS) entry which is preliminary data.</text>
</comment>
<feature type="domain" description="EamA" evidence="7">
    <location>
        <begin position="6"/>
        <end position="135"/>
    </location>
</feature>
<sequence>MSDRNKAIIAIFLSSIFGGAVSTVIKIAVRQIPPFNFSFIRFLIASICLFPLFMKKKPKFDVDFGKLILISLLATANIAFFVIGIKTTTASIGQMLYAGTPLIVGTLGYIIFGHKLPLKKWFFILIGLVGVSVVIILPIIHKKSAFSGDLIGNVLILLGVISWSFYALLSKQMQKKYSPIVITAVFCFVATFLFLLLSFFELSQNNYWWNNLSPGAIVGVLYVSLFATVGTYLLNQYALKFSNAVLGSLSLYLQPIFAFVTAYLLLGEKLNFGLFLGTVLVFTSIALTTYSK</sequence>
<evidence type="ECO:0000256" key="6">
    <source>
        <dbReference type="SAM" id="Phobius"/>
    </source>
</evidence>
<evidence type="ECO:0000256" key="5">
    <source>
        <dbReference type="ARBA" id="ARBA00023136"/>
    </source>
</evidence>
<dbReference type="InterPro" id="IPR050638">
    <property type="entry name" value="AA-Vitamin_Transporters"/>
</dbReference>
<evidence type="ECO:0000313" key="9">
    <source>
        <dbReference type="Proteomes" id="UP000177208"/>
    </source>
</evidence>
<feature type="transmembrane region" description="Helical" evidence="6">
    <location>
        <begin position="66"/>
        <end position="85"/>
    </location>
</feature>
<dbReference type="Proteomes" id="UP000177208">
    <property type="component" value="Unassembled WGS sequence"/>
</dbReference>
<evidence type="ECO:0000256" key="2">
    <source>
        <dbReference type="ARBA" id="ARBA00022475"/>
    </source>
</evidence>
<dbReference type="Pfam" id="PF00892">
    <property type="entry name" value="EamA"/>
    <property type="match status" value="2"/>
</dbReference>
<feature type="transmembrane region" description="Helical" evidence="6">
    <location>
        <begin position="180"/>
        <end position="200"/>
    </location>
</feature>
<keyword evidence="3 6" id="KW-0812">Transmembrane</keyword>
<gene>
    <name evidence="8" type="ORF">A2774_00835</name>
</gene>
<feature type="transmembrane region" description="Helical" evidence="6">
    <location>
        <begin position="272"/>
        <end position="290"/>
    </location>
</feature>
<dbReference type="PANTHER" id="PTHR32322:SF18">
    <property type="entry name" value="S-ADENOSYLMETHIONINE_S-ADENOSYLHOMOCYSTEINE TRANSPORTER"/>
    <property type="match status" value="1"/>
</dbReference>
<dbReference type="EMBL" id="MFZG01000005">
    <property type="protein sequence ID" value="OGK17519.1"/>
    <property type="molecule type" value="Genomic_DNA"/>
</dbReference>
<reference evidence="8 9" key="1">
    <citation type="journal article" date="2016" name="Nat. Commun.">
        <title>Thousands of microbial genomes shed light on interconnected biogeochemical processes in an aquifer system.</title>
        <authorList>
            <person name="Anantharaman K."/>
            <person name="Brown C.T."/>
            <person name="Hug L.A."/>
            <person name="Sharon I."/>
            <person name="Castelle C.J."/>
            <person name="Probst A.J."/>
            <person name="Thomas B.C."/>
            <person name="Singh A."/>
            <person name="Wilkins M.J."/>
            <person name="Karaoz U."/>
            <person name="Brodie E.L."/>
            <person name="Williams K.H."/>
            <person name="Hubbard S.S."/>
            <person name="Banfield J.F."/>
        </authorList>
    </citation>
    <scope>NUCLEOTIDE SEQUENCE [LARGE SCALE GENOMIC DNA]</scope>
</reference>
<evidence type="ECO:0000259" key="7">
    <source>
        <dbReference type="Pfam" id="PF00892"/>
    </source>
</evidence>
<dbReference type="GO" id="GO:0005886">
    <property type="term" value="C:plasma membrane"/>
    <property type="evidence" value="ECO:0007669"/>
    <property type="project" value="UniProtKB-SubCell"/>
</dbReference>
<organism evidence="8 9">
    <name type="scientific">Candidatus Roizmanbacteria bacterium RIFCSPHIGHO2_01_FULL_39_12c</name>
    <dbReference type="NCBI Taxonomy" id="1802031"/>
    <lineage>
        <taxon>Bacteria</taxon>
        <taxon>Candidatus Roizmaniibacteriota</taxon>
    </lineage>
</organism>
<dbReference type="InterPro" id="IPR037185">
    <property type="entry name" value="EmrE-like"/>
</dbReference>
<feature type="transmembrane region" description="Helical" evidence="6">
    <location>
        <begin position="35"/>
        <end position="54"/>
    </location>
</feature>
<feature type="transmembrane region" description="Helical" evidence="6">
    <location>
        <begin position="7"/>
        <end position="29"/>
    </location>
</feature>
<protein>
    <recommendedName>
        <fullName evidence="7">EamA domain-containing protein</fullName>
    </recommendedName>
</protein>
<evidence type="ECO:0000256" key="4">
    <source>
        <dbReference type="ARBA" id="ARBA00022989"/>
    </source>
</evidence>
<dbReference type="SUPFAM" id="SSF103481">
    <property type="entry name" value="Multidrug resistance efflux transporter EmrE"/>
    <property type="match status" value="2"/>
</dbReference>
<feature type="transmembrane region" description="Helical" evidence="6">
    <location>
        <begin position="212"/>
        <end position="234"/>
    </location>
</feature>